<gene>
    <name evidence="7" type="ORF">LSH36_29g03000</name>
</gene>
<dbReference type="EMBL" id="JAODUP010000029">
    <property type="protein sequence ID" value="KAK2167333.1"/>
    <property type="molecule type" value="Genomic_DNA"/>
</dbReference>
<sequence length="465" mass="53048">MAKLTDERKLIRLYMPLLEEYLISTFIVQDLEQILGRNGIQRVSTAEEASFKSGVHELLELLMNSEQPGWFSAFINALNENAFFNRKKDEADIRTESAEEGIKSAMFLLLLRLPQQKRFWVRDFITALRLKEKESYQTLAHTIEAGINDEPLELRSYQRELAEPAIDDKNVIIVAPTGSGKTHVALYITENHLKVDGGTKVVFLVPTTELVSQQTRMYRTYLSRFSVCGLSGEVQGNLKVPLSSLIEKYNIIVMTPQILLNALRKNDIQSLKVFTLMVFDECHHATKEHPYNNIMAVYLDEKYLEDRDYLLPQIVGLTASVGVGSARDLDKAREHILSLCANLDAVDGISIVVKHEEELKNHWVCDKIETRGRHEDPFRKIVSDMMKDIEDQMRKLIVLLPVQPPEENLWVELLHNAKDEFDIDDTTAVFSTWRVEGKDQGDAEVTDGLVRADQMTLDASLTTLK</sequence>
<keyword evidence="8" id="KW-1185">Reference proteome</keyword>
<dbReference type="InterPro" id="IPR011029">
    <property type="entry name" value="DEATH-like_dom_sf"/>
</dbReference>
<dbReference type="InterPro" id="IPR027417">
    <property type="entry name" value="P-loop_NTPase"/>
</dbReference>
<dbReference type="InterPro" id="IPR031964">
    <property type="entry name" value="CARD_dom"/>
</dbReference>
<evidence type="ECO:0000259" key="6">
    <source>
        <dbReference type="PROSITE" id="PS51192"/>
    </source>
</evidence>
<name>A0AAD9NG37_9ANNE</name>
<dbReference type="SMART" id="SM00487">
    <property type="entry name" value="DEXDc"/>
    <property type="match status" value="1"/>
</dbReference>
<dbReference type="InterPro" id="IPR014001">
    <property type="entry name" value="Helicase_ATP-bd"/>
</dbReference>
<evidence type="ECO:0000256" key="5">
    <source>
        <dbReference type="ARBA" id="ARBA00022859"/>
    </source>
</evidence>
<dbReference type="Pfam" id="PF00270">
    <property type="entry name" value="DEAD"/>
    <property type="match status" value="1"/>
</dbReference>
<evidence type="ECO:0000256" key="2">
    <source>
        <dbReference type="ARBA" id="ARBA00022553"/>
    </source>
</evidence>
<reference evidence="7" key="1">
    <citation type="journal article" date="2023" name="Mol. Biol. Evol.">
        <title>Third-Generation Sequencing Reveals the Adaptive Role of the Epigenome in Three Deep-Sea Polychaetes.</title>
        <authorList>
            <person name="Perez M."/>
            <person name="Aroh O."/>
            <person name="Sun Y."/>
            <person name="Lan Y."/>
            <person name="Juniper S.K."/>
            <person name="Young C.R."/>
            <person name="Angers B."/>
            <person name="Qian P.Y."/>
        </authorList>
    </citation>
    <scope>NUCLEOTIDE SEQUENCE</scope>
    <source>
        <strain evidence="7">P08H-3</strain>
    </source>
</reference>
<keyword evidence="1" id="KW-1017">Isopeptide bond</keyword>
<dbReference type="Gene3D" id="1.10.533.10">
    <property type="entry name" value="Death Domain, Fas"/>
    <property type="match status" value="2"/>
</dbReference>
<proteinExistence type="predicted"/>
<evidence type="ECO:0000256" key="3">
    <source>
        <dbReference type="ARBA" id="ARBA00022588"/>
    </source>
</evidence>
<dbReference type="InterPro" id="IPR051363">
    <property type="entry name" value="RLR_Helicase"/>
</dbReference>
<dbReference type="Gene3D" id="3.40.50.300">
    <property type="entry name" value="P-loop containing nucleotide triphosphate hydrolases"/>
    <property type="match status" value="1"/>
</dbReference>
<evidence type="ECO:0000256" key="1">
    <source>
        <dbReference type="ARBA" id="ARBA00022499"/>
    </source>
</evidence>
<dbReference type="GO" id="GO:0005524">
    <property type="term" value="F:ATP binding"/>
    <property type="evidence" value="ECO:0007669"/>
    <property type="project" value="InterPro"/>
</dbReference>
<organism evidence="7 8">
    <name type="scientific">Paralvinella palmiformis</name>
    <dbReference type="NCBI Taxonomy" id="53620"/>
    <lineage>
        <taxon>Eukaryota</taxon>
        <taxon>Metazoa</taxon>
        <taxon>Spiralia</taxon>
        <taxon>Lophotrochozoa</taxon>
        <taxon>Annelida</taxon>
        <taxon>Polychaeta</taxon>
        <taxon>Sedentaria</taxon>
        <taxon>Canalipalpata</taxon>
        <taxon>Terebellida</taxon>
        <taxon>Terebelliformia</taxon>
        <taxon>Alvinellidae</taxon>
        <taxon>Paralvinella</taxon>
    </lineage>
</organism>
<keyword evidence="5" id="KW-0391">Immunity</keyword>
<dbReference type="AlphaFoldDB" id="A0AAD9NG37"/>
<keyword evidence="4" id="KW-0832">Ubl conjugation</keyword>
<dbReference type="SUPFAM" id="SSF52540">
    <property type="entry name" value="P-loop containing nucleoside triphosphate hydrolases"/>
    <property type="match status" value="1"/>
</dbReference>
<dbReference type="GO" id="GO:0003676">
    <property type="term" value="F:nucleic acid binding"/>
    <property type="evidence" value="ECO:0007669"/>
    <property type="project" value="InterPro"/>
</dbReference>
<dbReference type="PANTHER" id="PTHR14074">
    <property type="entry name" value="HELICASE WITH DEATH DOMAIN-RELATED"/>
    <property type="match status" value="1"/>
</dbReference>
<evidence type="ECO:0000313" key="8">
    <source>
        <dbReference type="Proteomes" id="UP001208570"/>
    </source>
</evidence>
<dbReference type="GO" id="GO:0045087">
    <property type="term" value="P:innate immune response"/>
    <property type="evidence" value="ECO:0007669"/>
    <property type="project" value="UniProtKB-KW"/>
</dbReference>
<dbReference type="Proteomes" id="UP001208570">
    <property type="component" value="Unassembled WGS sequence"/>
</dbReference>
<evidence type="ECO:0000313" key="7">
    <source>
        <dbReference type="EMBL" id="KAK2167333.1"/>
    </source>
</evidence>
<dbReference type="InterPro" id="IPR011545">
    <property type="entry name" value="DEAD/DEAH_box_helicase_dom"/>
</dbReference>
<evidence type="ECO:0000256" key="4">
    <source>
        <dbReference type="ARBA" id="ARBA00022843"/>
    </source>
</evidence>
<dbReference type="GO" id="GO:0005737">
    <property type="term" value="C:cytoplasm"/>
    <property type="evidence" value="ECO:0007669"/>
    <property type="project" value="UniProtKB-ARBA"/>
</dbReference>
<dbReference type="PANTHER" id="PTHR14074:SF16">
    <property type="entry name" value="ANTIVIRAL INNATE IMMUNE RESPONSE RECEPTOR RIG-I"/>
    <property type="match status" value="1"/>
</dbReference>
<protein>
    <recommendedName>
        <fullName evidence="6">Helicase ATP-binding domain-containing protein</fullName>
    </recommendedName>
</protein>
<dbReference type="PROSITE" id="PS51192">
    <property type="entry name" value="HELICASE_ATP_BIND_1"/>
    <property type="match status" value="1"/>
</dbReference>
<dbReference type="Pfam" id="PF16739">
    <property type="entry name" value="CARD_2"/>
    <property type="match status" value="1"/>
</dbReference>
<keyword evidence="2" id="KW-0597">Phosphoprotein</keyword>
<keyword evidence="3" id="KW-0399">Innate immunity</keyword>
<comment type="caution">
    <text evidence="7">The sequence shown here is derived from an EMBL/GenBank/DDBJ whole genome shotgun (WGS) entry which is preliminary data.</text>
</comment>
<feature type="domain" description="Helicase ATP-binding" evidence="6">
    <location>
        <begin position="162"/>
        <end position="339"/>
    </location>
</feature>
<accession>A0AAD9NG37</accession>